<evidence type="ECO:0008006" key="4">
    <source>
        <dbReference type="Google" id="ProtNLM"/>
    </source>
</evidence>
<dbReference type="PANTHER" id="PTHR16524:SF2">
    <property type="entry name" value="CELL DEATH REGULATOR AVEN"/>
    <property type="match status" value="1"/>
</dbReference>
<protein>
    <recommendedName>
        <fullName evidence="4">Cell death regulator Aven</fullName>
    </recommendedName>
</protein>
<name>A0A8T2JWF2_9PIPI</name>
<feature type="region of interest" description="Disordered" evidence="1">
    <location>
        <begin position="135"/>
        <end position="179"/>
    </location>
</feature>
<accession>A0A8T2JWF2</accession>
<proteinExistence type="predicted"/>
<keyword evidence="3" id="KW-1185">Reference proteome</keyword>
<comment type="caution">
    <text evidence="2">The sequence shown here is derived from an EMBL/GenBank/DDBJ whole genome shotgun (WGS) entry which is preliminary data.</text>
</comment>
<dbReference type="GO" id="GO:0010972">
    <property type="term" value="P:negative regulation of G2/M transition of mitotic cell cycle"/>
    <property type="evidence" value="ECO:0007669"/>
    <property type="project" value="TreeGrafter"/>
</dbReference>
<dbReference type="PANTHER" id="PTHR16524">
    <property type="entry name" value="CELL DEATH REGULATOR AVEN"/>
    <property type="match status" value="1"/>
</dbReference>
<feature type="compositionally biased region" description="Basic and acidic residues" evidence="1">
    <location>
        <begin position="135"/>
        <end position="158"/>
    </location>
</feature>
<dbReference type="Proteomes" id="UP000812440">
    <property type="component" value="Chromosome 8_10"/>
</dbReference>
<organism evidence="2 3">
    <name type="scientific">Hymenochirus boettgeri</name>
    <name type="common">Congo dwarf clawed frog</name>
    <dbReference type="NCBI Taxonomy" id="247094"/>
    <lineage>
        <taxon>Eukaryota</taxon>
        <taxon>Metazoa</taxon>
        <taxon>Chordata</taxon>
        <taxon>Craniata</taxon>
        <taxon>Vertebrata</taxon>
        <taxon>Euteleostomi</taxon>
        <taxon>Amphibia</taxon>
        <taxon>Batrachia</taxon>
        <taxon>Anura</taxon>
        <taxon>Pipoidea</taxon>
        <taxon>Pipidae</taxon>
        <taxon>Pipinae</taxon>
        <taxon>Hymenochirus</taxon>
    </lineage>
</organism>
<evidence type="ECO:0000256" key="1">
    <source>
        <dbReference type="SAM" id="MobiDB-lite"/>
    </source>
</evidence>
<sequence length="190" mass="21184">MTSQASDARAGDAFAQFRFADEREWGTENSNYKQALAASLDPQCLARVLQELPLYLRLNVEPELVQEDLPQELPPFNTKRVSEMPTAINNKCTGATGGSTQMQILPMGNTTKTFNESQSLALDEELDFLLNLESPSKETDSQTISQHEEVKLQVKSEDPPVTNDVELSTVEKNKTLSSEDLEDWLDSMIS</sequence>
<dbReference type="AlphaFoldDB" id="A0A8T2JWF2"/>
<dbReference type="EMBL" id="JAACNH010000003">
    <property type="protein sequence ID" value="KAG8449569.1"/>
    <property type="molecule type" value="Genomic_DNA"/>
</dbReference>
<dbReference type="InterPro" id="IPR026187">
    <property type="entry name" value="Aven"/>
</dbReference>
<dbReference type="OrthoDB" id="6338233at2759"/>
<evidence type="ECO:0000313" key="2">
    <source>
        <dbReference type="EMBL" id="KAG8449569.1"/>
    </source>
</evidence>
<reference evidence="2" key="1">
    <citation type="thesis" date="2020" institute="ProQuest LLC" country="789 East Eisenhower Parkway, Ann Arbor, MI, USA">
        <title>Comparative Genomics and Chromosome Evolution.</title>
        <authorList>
            <person name="Mudd A.B."/>
        </authorList>
    </citation>
    <scope>NUCLEOTIDE SEQUENCE</scope>
    <source>
        <strain evidence="2">Female2</strain>
        <tissue evidence="2">Blood</tissue>
    </source>
</reference>
<evidence type="ECO:0000313" key="3">
    <source>
        <dbReference type="Proteomes" id="UP000812440"/>
    </source>
</evidence>
<gene>
    <name evidence="2" type="ORF">GDO86_016281</name>
</gene>